<sequence length="322" mass="33884">MHGDRFYIEEEDEATEHSDNMFLKALVIGSSFVALAASAECNADNCLRALRPSTRTAQASIDCTSFFAIPTVTYTDTLSFSETSTAKTTITETSVIELTATSVVEATSTKTVDLGTVSTLTTFLPIRKRAAPTLPSYASACSGAIRVGAAMISEAARYASACSCLGVTSPTVTPSTTVTVSTTFSFSTTETITETTSISTVVATETSTDLDVVTKTISAIATATLKPFKIEVTYPANSGAGTKYLIPFIRFPSSNPVYYTGFVDTIGAGATYILDGTTIKTLSPPGYTLSCQTGTTWGWVYSMFYSGSSTVCVCAIDPTSSK</sequence>
<dbReference type="EMBL" id="JAQGDS010000005">
    <property type="protein sequence ID" value="KAJ6260236.1"/>
    <property type="molecule type" value="Genomic_DNA"/>
</dbReference>
<evidence type="ECO:0000313" key="1">
    <source>
        <dbReference type="EMBL" id="KAJ6260236.1"/>
    </source>
</evidence>
<name>A0AAD6J157_DREDA</name>
<evidence type="ECO:0000313" key="2">
    <source>
        <dbReference type="Proteomes" id="UP001221413"/>
    </source>
</evidence>
<proteinExistence type="predicted"/>
<protein>
    <submittedName>
        <fullName evidence="1">Uncharacterized protein</fullName>
    </submittedName>
</protein>
<dbReference type="AlphaFoldDB" id="A0AAD6J157"/>
<gene>
    <name evidence="1" type="ORF">Dda_4460</name>
</gene>
<keyword evidence="2" id="KW-1185">Reference proteome</keyword>
<comment type="caution">
    <text evidence="1">The sequence shown here is derived from an EMBL/GenBank/DDBJ whole genome shotgun (WGS) entry which is preliminary data.</text>
</comment>
<accession>A0AAD6J157</accession>
<organism evidence="1 2">
    <name type="scientific">Drechslerella dactyloides</name>
    <name type="common">Nematode-trapping fungus</name>
    <name type="synonym">Arthrobotrys dactyloides</name>
    <dbReference type="NCBI Taxonomy" id="74499"/>
    <lineage>
        <taxon>Eukaryota</taxon>
        <taxon>Fungi</taxon>
        <taxon>Dikarya</taxon>
        <taxon>Ascomycota</taxon>
        <taxon>Pezizomycotina</taxon>
        <taxon>Orbiliomycetes</taxon>
        <taxon>Orbiliales</taxon>
        <taxon>Orbiliaceae</taxon>
        <taxon>Drechslerella</taxon>
    </lineage>
</organism>
<dbReference type="Proteomes" id="UP001221413">
    <property type="component" value="Unassembled WGS sequence"/>
</dbReference>
<reference evidence="1" key="1">
    <citation type="submission" date="2023-01" db="EMBL/GenBank/DDBJ databases">
        <title>The chitinases involved in constricting ring structure development in the nematode-trapping fungus Drechslerella dactyloides.</title>
        <authorList>
            <person name="Wang R."/>
            <person name="Zhang L."/>
            <person name="Tang P."/>
            <person name="Li S."/>
            <person name="Liang L."/>
        </authorList>
    </citation>
    <scope>NUCLEOTIDE SEQUENCE</scope>
    <source>
        <strain evidence="1">YMF1.00031</strain>
    </source>
</reference>